<dbReference type="AlphaFoldDB" id="A0AAD4Q6T0"/>
<keyword evidence="2" id="KW-1185">Reference proteome</keyword>
<organism evidence="1 2">
    <name type="scientific">Lactarius akahatsu</name>
    <dbReference type="NCBI Taxonomy" id="416441"/>
    <lineage>
        <taxon>Eukaryota</taxon>
        <taxon>Fungi</taxon>
        <taxon>Dikarya</taxon>
        <taxon>Basidiomycota</taxon>
        <taxon>Agaricomycotina</taxon>
        <taxon>Agaricomycetes</taxon>
        <taxon>Russulales</taxon>
        <taxon>Russulaceae</taxon>
        <taxon>Lactarius</taxon>
    </lineage>
</organism>
<dbReference type="Proteomes" id="UP001201163">
    <property type="component" value="Unassembled WGS sequence"/>
</dbReference>
<accession>A0AAD4Q6T0</accession>
<dbReference type="EMBL" id="JAKELL010000095">
    <property type="protein sequence ID" value="KAH8982893.1"/>
    <property type="molecule type" value="Genomic_DNA"/>
</dbReference>
<evidence type="ECO:0000313" key="2">
    <source>
        <dbReference type="Proteomes" id="UP001201163"/>
    </source>
</evidence>
<gene>
    <name evidence="1" type="ORF">EDB92DRAFT_1892621</name>
</gene>
<reference evidence="1" key="1">
    <citation type="submission" date="2022-01" db="EMBL/GenBank/DDBJ databases">
        <title>Comparative genomics reveals a dynamic genome evolution in the ectomycorrhizal milk-cap (Lactarius) mushrooms.</title>
        <authorList>
            <consortium name="DOE Joint Genome Institute"/>
            <person name="Lebreton A."/>
            <person name="Tang N."/>
            <person name="Kuo A."/>
            <person name="LaButti K."/>
            <person name="Drula E."/>
            <person name="Barry K."/>
            <person name="Clum A."/>
            <person name="Lipzen A."/>
            <person name="Mousain D."/>
            <person name="Ng V."/>
            <person name="Wang R."/>
            <person name="Wang X."/>
            <person name="Dai Y."/>
            <person name="Henrissat B."/>
            <person name="Grigoriev I.V."/>
            <person name="Guerin-Laguette A."/>
            <person name="Yu F."/>
            <person name="Martin F.M."/>
        </authorList>
    </citation>
    <scope>NUCLEOTIDE SEQUENCE</scope>
    <source>
        <strain evidence="1">QP</strain>
    </source>
</reference>
<protein>
    <submittedName>
        <fullName evidence="1">Uncharacterized protein</fullName>
    </submittedName>
</protein>
<name>A0AAD4Q6T0_9AGAM</name>
<sequence>MAAWGRTRKPMPRWTTRGLSSRLALCVIGSGASDLELRGYHHQLGTTIEDEQDSHYGVQTPKAIQANIHAGMILCPQRPSAQAVC</sequence>
<evidence type="ECO:0000313" key="1">
    <source>
        <dbReference type="EMBL" id="KAH8982893.1"/>
    </source>
</evidence>
<comment type="caution">
    <text evidence="1">The sequence shown here is derived from an EMBL/GenBank/DDBJ whole genome shotgun (WGS) entry which is preliminary data.</text>
</comment>
<proteinExistence type="predicted"/>